<evidence type="ECO:0000259" key="4">
    <source>
        <dbReference type="Pfam" id="PF00370"/>
    </source>
</evidence>
<dbReference type="InterPro" id="IPR018485">
    <property type="entry name" value="FGGY_C"/>
</dbReference>
<dbReference type="InterPro" id="IPR000577">
    <property type="entry name" value="Carb_kinase_FGGY"/>
</dbReference>
<keyword evidence="2" id="KW-0808">Transferase</keyword>
<dbReference type="GO" id="GO:0016301">
    <property type="term" value="F:kinase activity"/>
    <property type="evidence" value="ECO:0007669"/>
    <property type="project" value="UniProtKB-KW"/>
</dbReference>
<evidence type="ECO:0008006" key="8">
    <source>
        <dbReference type="Google" id="ProtNLM"/>
    </source>
</evidence>
<proteinExistence type="inferred from homology"/>
<gene>
    <name evidence="6" type="ORF">DWX41_13630</name>
</gene>
<comment type="similarity">
    <text evidence="1">Belongs to the FGGY kinase family.</text>
</comment>
<evidence type="ECO:0000256" key="1">
    <source>
        <dbReference type="ARBA" id="ARBA00009156"/>
    </source>
</evidence>
<dbReference type="InterPro" id="IPR018484">
    <property type="entry name" value="FGGY_N"/>
</dbReference>
<feature type="domain" description="Carbohydrate kinase FGGY N-terminal" evidence="4">
    <location>
        <begin position="5"/>
        <end position="247"/>
    </location>
</feature>
<dbReference type="RefSeq" id="WP_025654797.1">
    <property type="nucleotide sequence ID" value="NZ_QVIA01000014.1"/>
</dbReference>
<evidence type="ECO:0000313" key="6">
    <source>
        <dbReference type="EMBL" id="RGC29853.1"/>
    </source>
</evidence>
<keyword evidence="3" id="KW-0418">Kinase</keyword>
<organism evidence="6 7">
    <name type="scientific">Hungatella hathewayi</name>
    <dbReference type="NCBI Taxonomy" id="154046"/>
    <lineage>
        <taxon>Bacteria</taxon>
        <taxon>Bacillati</taxon>
        <taxon>Bacillota</taxon>
        <taxon>Clostridia</taxon>
        <taxon>Lachnospirales</taxon>
        <taxon>Lachnospiraceae</taxon>
        <taxon>Hungatella</taxon>
    </lineage>
</organism>
<protein>
    <recommendedName>
        <fullName evidence="8">Carbohydrate kinase</fullName>
    </recommendedName>
</protein>
<dbReference type="Proteomes" id="UP000261111">
    <property type="component" value="Unassembled WGS sequence"/>
</dbReference>
<evidence type="ECO:0000256" key="2">
    <source>
        <dbReference type="ARBA" id="ARBA00022679"/>
    </source>
</evidence>
<reference evidence="6 7" key="1">
    <citation type="submission" date="2018-08" db="EMBL/GenBank/DDBJ databases">
        <title>A genome reference for cultivated species of the human gut microbiota.</title>
        <authorList>
            <person name="Zou Y."/>
            <person name="Xue W."/>
            <person name="Luo G."/>
        </authorList>
    </citation>
    <scope>NUCLEOTIDE SEQUENCE [LARGE SCALE GENOMIC DNA]</scope>
    <source>
        <strain evidence="6 7">AF19-21</strain>
    </source>
</reference>
<dbReference type="GeneID" id="93332762"/>
<dbReference type="GO" id="GO:0005975">
    <property type="term" value="P:carbohydrate metabolic process"/>
    <property type="evidence" value="ECO:0007669"/>
    <property type="project" value="InterPro"/>
</dbReference>
<dbReference type="PIRSF" id="PIRSF000538">
    <property type="entry name" value="GlpK"/>
    <property type="match status" value="1"/>
</dbReference>
<dbReference type="SUPFAM" id="SSF53067">
    <property type="entry name" value="Actin-like ATPase domain"/>
    <property type="match status" value="2"/>
</dbReference>
<feature type="domain" description="Carbohydrate kinase FGGY C-terminal" evidence="5">
    <location>
        <begin position="360"/>
        <end position="436"/>
    </location>
</feature>
<sequence>MKECIMVVDFGTSNARTNLVDITDGSIVTGHSKQVFYHSPKTDFHEIPADDYWLASVETTQRVIEDAGSRYHIAGLVFSYIGDSLVPVDAKGNPTYPMLASYDLRAKNDMELYTEQLGTREFEKISGCPLTPRNTGVKIHWLKKYMPDVAERTAQYLTLQQYVNLRLGLGPVSDYSVANRKLMLDVRTKKWSARLMDLIGSNTEEMGPVITGGDECIGRITSYGPVKFPYEIPVFPGGHDSAVGFIGLGLDSKSRGILGNVGGTFDHYGYLKSEYQDTLPAAGIQTVAGPTKDSFVTIKAHPAGKDLLWFIHQIVGKKDMRLLDGYFKAAHFGGENGSYYTTGLDTSAGSFVYLDNLAGVQKIFDTLVEGMTFLSKDIVEQFKLLHYPFEAIRVGGGSGKSDEWLQLKADVFGIRIEKVKNLEVSSTGAAIIGAVGLGICTYQEAFRSMVAVERCFKPDEALSSRYQENYRNWKRICRQLDRR</sequence>
<evidence type="ECO:0000259" key="5">
    <source>
        <dbReference type="Pfam" id="PF02782"/>
    </source>
</evidence>
<name>A0A3E2WRA9_9FIRM</name>
<evidence type="ECO:0000256" key="3">
    <source>
        <dbReference type="ARBA" id="ARBA00022777"/>
    </source>
</evidence>
<dbReference type="AlphaFoldDB" id="A0A3E2WRA9"/>
<dbReference type="InterPro" id="IPR043129">
    <property type="entry name" value="ATPase_NBD"/>
</dbReference>
<accession>A0A3E2WRA9</accession>
<dbReference type="EMBL" id="QVIA01000014">
    <property type="protein sequence ID" value="RGC29853.1"/>
    <property type="molecule type" value="Genomic_DNA"/>
</dbReference>
<comment type="caution">
    <text evidence="6">The sequence shown here is derived from an EMBL/GenBank/DDBJ whole genome shotgun (WGS) entry which is preliminary data.</text>
</comment>
<dbReference type="Gene3D" id="3.30.420.40">
    <property type="match status" value="2"/>
</dbReference>
<dbReference type="Pfam" id="PF02782">
    <property type="entry name" value="FGGY_C"/>
    <property type="match status" value="1"/>
</dbReference>
<evidence type="ECO:0000313" key="7">
    <source>
        <dbReference type="Proteomes" id="UP000261111"/>
    </source>
</evidence>
<dbReference type="Pfam" id="PF00370">
    <property type="entry name" value="FGGY_N"/>
    <property type="match status" value="1"/>
</dbReference>
<dbReference type="InterPro" id="IPR050406">
    <property type="entry name" value="FGGY_Carb_Kinase"/>
</dbReference>
<dbReference type="PANTHER" id="PTHR43095:SF5">
    <property type="entry name" value="XYLULOSE KINASE"/>
    <property type="match status" value="1"/>
</dbReference>
<dbReference type="PANTHER" id="PTHR43095">
    <property type="entry name" value="SUGAR KINASE"/>
    <property type="match status" value="1"/>
</dbReference>
<dbReference type="CDD" id="cd07773">
    <property type="entry name" value="ASKHA_NBD_FGGY_FK"/>
    <property type="match status" value="1"/>
</dbReference>